<gene>
    <name evidence="2" type="ORF">J2Z64_004290</name>
</gene>
<sequence length="64" mass="7214">MANSLLFKAFIYLLMAVIFIYVAVQSKGETIWNPTTLIFAAVATLAFGVALRLLGKYFRIKKKK</sequence>
<comment type="caution">
    <text evidence="2">The sequence shown here is derived from an EMBL/GenBank/DDBJ whole genome shotgun (WGS) entry which is preliminary data.</text>
</comment>
<keyword evidence="1" id="KW-0472">Membrane</keyword>
<keyword evidence="1" id="KW-1133">Transmembrane helix</keyword>
<evidence type="ECO:0000313" key="3">
    <source>
        <dbReference type="Proteomes" id="UP001138793"/>
    </source>
</evidence>
<dbReference type="EMBL" id="JAGGMB010000024">
    <property type="protein sequence ID" value="MBP2079981.1"/>
    <property type="molecule type" value="Genomic_DNA"/>
</dbReference>
<accession>A0A9X0Z3E7</accession>
<dbReference type="Proteomes" id="UP001138793">
    <property type="component" value="Unassembled WGS sequence"/>
</dbReference>
<reference evidence="2" key="1">
    <citation type="submission" date="2021-03" db="EMBL/GenBank/DDBJ databases">
        <title>Genomic Encyclopedia of Type Strains, Phase IV (KMG-IV): sequencing the most valuable type-strain genomes for metagenomic binning, comparative biology and taxonomic classification.</title>
        <authorList>
            <person name="Goeker M."/>
        </authorList>
    </citation>
    <scope>NUCLEOTIDE SEQUENCE</scope>
    <source>
        <strain evidence="2">DSM 107338</strain>
    </source>
</reference>
<dbReference type="OrthoDB" id="2355666at2"/>
<feature type="transmembrane region" description="Helical" evidence="1">
    <location>
        <begin position="5"/>
        <end position="24"/>
    </location>
</feature>
<organism evidence="2 3">
    <name type="scientific">Oceanobacillus polygoni</name>
    <dbReference type="NCBI Taxonomy" id="1235259"/>
    <lineage>
        <taxon>Bacteria</taxon>
        <taxon>Bacillati</taxon>
        <taxon>Bacillota</taxon>
        <taxon>Bacilli</taxon>
        <taxon>Bacillales</taxon>
        <taxon>Bacillaceae</taxon>
        <taxon>Oceanobacillus</taxon>
    </lineage>
</organism>
<keyword evidence="1" id="KW-0812">Transmembrane</keyword>
<proteinExistence type="predicted"/>
<evidence type="ECO:0000256" key="1">
    <source>
        <dbReference type="SAM" id="Phobius"/>
    </source>
</evidence>
<evidence type="ECO:0000313" key="2">
    <source>
        <dbReference type="EMBL" id="MBP2079981.1"/>
    </source>
</evidence>
<protein>
    <submittedName>
        <fullName evidence="2">ABC-type Fe3+-siderophore transport system permease subunit</fullName>
    </submittedName>
</protein>
<dbReference type="InterPro" id="IPR025426">
    <property type="entry name" value="DUF4305"/>
</dbReference>
<name>A0A9X0Z3E7_9BACI</name>
<dbReference type="RefSeq" id="WP_149473475.1">
    <property type="nucleotide sequence ID" value="NZ_JAGGMB010000024.1"/>
</dbReference>
<keyword evidence="3" id="KW-1185">Reference proteome</keyword>
<dbReference type="Pfam" id="PF14146">
    <property type="entry name" value="DUF4305"/>
    <property type="match status" value="1"/>
</dbReference>
<dbReference type="AlphaFoldDB" id="A0A9X0Z3E7"/>
<feature type="transmembrane region" description="Helical" evidence="1">
    <location>
        <begin position="36"/>
        <end position="54"/>
    </location>
</feature>